<dbReference type="GO" id="GO:0008270">
    <property type="term" value="F:zinc ion binding"/>
    <property type="evidence" value="ECO:0007669"/>
    <property type="project" value="InterPro"/>
</dbReference>
<dbReference type="Pfam" id="PF04082">
    <property type="entry name" value="Fungal_trans"/>
    <property type="match status" value="1"/>
</dbReference>
<keyword evidence="6" id="KW-1185">Reference proteome</keyword>
<dbReference type="Gene3D" id="4.10.240.10">
    <property type="entry name" value="Zn(2)-C6 fungal-type DNA-binding domain"/>
    <property type="match status" value="1"/>
</dbReference>
<organism evidence="5 6">
    <name type="scientific">Dactylonectria macrodidyma</name>
    <dbReference type="NCBI Taxonomy" id="307937"/>
    <lineage>
        <taxon>Eukaryota</taxon>
        <taxon>Fungi</taxon>
        <taxon>Dikarya</taxon>
        <taxon>Ascomycota</taxon>
        <taxon>Pezizomycotina</taxon>
        <taxon>Sordariomycetes</taxon>
        <taxon>Hypocreomycetidae</taxon>
        <taxon>Hypocreales</taxon>
        <taxon>Nectriaceae</taxon>
        <taxon>Dactylonectria</taxon>
    </lineage>
</organism>
<accession>A0A9P9EAH4</accession>
<dbReference type="Pfam" id="PF00172">
    <property type="entry name" value="Zn_clus"/>
    <property type="match status" value="1"/>
</dbReference>
<evidence type="ECO:0000313" key="5">
    <source>
        <dbReference type="EMBL" id="KAH7133913.1"/>
    </source>
</evidence>
<name>A0A9P9EAH4_9HYPO</name>
<protein>
    <recommendedName>
        <fullName evidence="4">Zn(2)-C6 fungal-type domain-containing protein</fullName>
    </recommendedName>
</protein>
<evidence type="ECO:0000256" key="3">
    <source>
        <dbReference type="SAM" id="MobiDB-lite"/>
    </source>
</evidence>
<evidence type="ECO:0000256" key="2">
    <source>
        <dbReference type="ARBA" id="ARBA00023242"/>
    </source>
</evidence>
<dbReference type="OrthoDB" id="3990906at2759"/>
<dbReference type="PANTHER" id="PTHR46910:SF32">
    <property type="entry name" value="TRANSCRIPTION FACTOR DOMAIN-CONTAINING PROTEIN-RELATED"/>
    <property type="match status" value="1"/>
</dbReference>
<keyword evidence="2" id="KW-0539">Nucleus</keyword>
<comment type="caution">
    <text evidence="5">The sequence shown here is derived from an EMBL/GenBank/DDBJ whole genome shotgun (WGS) entry which is preliminary data.</text>
</comment>
<dbReference type="GO" id="GO:0000981">
    <property type="term" value="F:DNA-binding transcription factor activity, RNA polymerase II-specific"/>
    <property type="evidence" value="ECO:0007669"/>
    <property type="project" value="InterPro"/>
</dbReference>
<feature type="compositionally biased region" description="Polar residues" evidence="3">
    <location>
        <begin position="80"/>
        <end position="113"/>
    </location>
</feature>
<dbReference type="InterPro" id="IPR050987">
    <property type="entry name" value="AtrR-like"/>
</dbReference>
<dbReference type="InterPro" id="IPR007219">
    <property type="entry name" value="XnlR_reg_dom"/>
</dbReference>
<dbReference type="CDD" id="cd12148">
    <property type="entry name" value="fungal_TF_MHR"/>
    <property type="match status" value="1"/>
</dbReference>
<dbReference type="Proteomes" id="UP000738349">
    <property type="component" value="Unassembled WGS sequence"/>
</dbReference>
<feature type="region of interest" description="Disordered" evidence="3">
    <location>
        <begin position="76"/>
        <end position="113"/>
    </location>
</feature>
<feature type="domain" description="Zn(2)-C6 fungal-type" evidence="4">
    <location>
        <begin position="20"/>
        <end position="49"/>
    </location>
</feature>
<dbReference type="InterPro" id="IPR001138">
    <property type="entry name" value="Zn2Cys6_DnaBD"/>
</dbReference>
<evidence type="ECO:0000256" key="1">
    <source>
        <dbReference type="ARBA" id="ARBA00022723"/>
    </source>
</evidence>
<dbReference type="CDD" id="cd00067">
    <property type="entry name" value="GAL4"/>
    <property type="match status" value="1"/>
</dbReference>
<dbReference type="PROSITE" id="PS50048">
    <property type="entry name" value="ZN2_CY6_FUNGAL_2"/>
    <property type="match status" value="1"/>
</dbReference>
<sequence>MSTKTLGERSRVTRRRNHKACKRCRDQKIKCSGSRPCEPCKRRNLACNYDDQTDKVLVTRRYIDGLHDKLASLERRVRQSESPGTANQWPSSPQHDGNASTSASRQAFSQPTESALDLSVLKRPSHGANTASEAPLTNPLAFHTTDWVPGPTGHPVFMGTSSNWAFGRRVLTMTYERLMETPLPTSDLLFDGNVYDLKWNGEREPLAQYPTLPTRDFALHLINAFKFHCCQLFHLFEERAFMKQFDSFHQDPTGRSAVSALWYIHYLLILAFGQAFVNQPSKVQRPPGGDLFLHAMRSMPDFTFLKADPIEKMQVLACVALYLQCIDCRPAAYQNIGQALSIALEHGMHTEMQSRYMDGSYVERCRAAWWTIYILERRMGSLLGVPMAIAEESISTPIPTPPGQPQISSALQLQVRFAQTLAMIDQTVYGIEGKLDSRYLGATQSVLRRIANITEQLNESFNINENDSNCGISRIAAHLHLQQHHCVILTTRPLLYIFLQSKLGHSESVMMRWLQSETIHCLLRICVESAQQALTILSHLLDQGLLETFLPFDLDATFTSTIALLIAAVVDPSLLHDHSPWSQRAYAILDEMDSRGNSMAGMTYSELKMLENLLKRLSPGWEVPTALEEHASAEIIDTCTAGEIDVQSLDIDFSTEFGLYHGLDAEQLMNLADSLDLDSLAWPLPGADDLTDKST</sequence>
<dbReference type="EMBL" id="JAGMUV010000015">
    <property type="protein sequence ID" value="KAH7133913.1"/>
    <property type="molecule type" value="Genomic_DNA"/>
</dbReference>
<dbReference type="SUPFAM" id="SSF57701">
    <property type="entry name" value="Zn2/Cys6 DNA-binding domain"/>
    <property type="match status" value="1"/>
</dbReference>
<dbReference type="SMART" id="SM00066">
    <property type="entry name" value="GAL4"/>
    <property type="match status" value="1"/>
</dbReference>
<proteinExistence type="predicted"/>
<dbReference type="GO" id="GO:0006351">
    <property type="term" value="P:DNA-templated transcription"/>
    <property type="evidence" value="ECO:0007669"/>
    <property type="project" value="InterPro"/>
</dbReference>
<evidence type="ECO:0000313" key="6">
    <source>
        <dbReference type="Proteomes" id="UP000738349"/>
    </source>
</evidence>
<dbReference type="InterPro" id="IPR036864">
    <property type="entry name" value="Zn2-C6_fun-type_DNA-bd_sf"/>
</dbReference>
<dbReference type="SMART" id="SM00906">
    <property type="entry name" value="Fungal_trans"/>
    <property type="match status" value="1"/>
</dbReference>
<reference evidence="5" key="1">
    <citation type="journal article" date="2021" name="Nat. Commun.">
        <title>Genetic determinants of endophytism in the Arabidopsis root mycobiome.</title>
        <authorList>
            <person name="Mesny F."/>
            <person name="Miyauchi S."/>
            <person name="Thiergart T."/>
            <person name="Pickel B."/>
            <person name="Atanasova L."/>
            <person name="Karlsson M."/>
            <person name="Huettel B."/>
            <person name="Barry K.W."/>
            <person name="Haridas S."/>
            <person name="Chen C."/>
            <person name="Bauer D."/>
            <person name="Andreopoulos W."/>
            <person name="Pangilinan J."/>
            <person name="LaButti K."/>
            <person name="Riley R."/>
            <person name="Lipzen A."/>
            <person name="Clum A."/>
            <person name="Drula E."/>
            <person name="Henrissat B."/>
            <person name="Kohler A."/>
            <person name="Grigoriev I.V."/>
            <person name="Martin F.M."/>
            <person name="Hacquard S."/>
        </authorList>
    </citation>
    <scope>NUCLEOTIDE SEQUENCE</scope>
    <source>
        <strain evidence="5">MPI-CAGE-AT-0147</strain>
    </source>
</reference>
<dbReference type="GO" id="GO:0003677">
    <property type="term" value="F:DNA binding"/>
    <property type="evidence" value="ECO:0007669"/>
    <property type="project" value="InterPro"/>
</dbReference>
<dbReference type="PANTHER" id="PTHR46910">
    <property type="entry name" value="TRANSCRIPTION FACTOR PDR1"/>
    <property type="match status" value="1"/>
</dbReference>
<dbReference type="PROSITE" id="PS00463">
    <property type="entry name" value="ZN2_CY6_FUNGAL_1"/>
    <property type="match status" value="1"/>
</dbReference>
<keyword evidence="1" id="KW-0479">Metal-binding</keyword>
<evidence type="ECO:0000259" key="4">
    <source>
        <dbReference type="PROSITE" id="PS50048"/>
    </source>
</evidence>
<gene>
    <name evidence="5" type="ORF">EDB81DRAFT_112125</name>
</gene>
<dbReference type="AlphaFoldDB" id="A0A9P9EAH4"/>